<dbReference type="PANTHER" id="PTHR10381:SF11">
    <property type="entry name" value="ATP-DEPENDENT CLP PROTEASE PROTEOLYTIC SUBUNIT, MITOCHONDRIAL"/>
    <property type="match status" value="1"/>
</dbReference>
<name>A0ABN9X4I1_9DINO</name>
<sequence>GGATARRAALMPWKIPNTSRWQWLSVRELLLRERIIFIDSFIDDNCANATLAMLLYLQSEDATKPIQIYFNVPGAMLQPSLAIYDTLKQLQAKGCKVTTVVFSLCSGMGAFLAAAGTKGRRFATPNSIFRISKTGLASPIQGQASEIELEATQMLKEAAVVEKALAEMTGKPLEAIQKDLGRDFYLDAEKAVEYGLIDKVMKSPEKRDLNAGQRDPWSGQDTRDYRHHVVEYDPERLRRSELFALVDRLVRVLFPPSVLGAPGQRPTDLELYGPTLSILFLSPLQGVQHGARGLQNGFAQRHGVQLFFPQPSDCGVNGKDVPRGNKSIINERDRTQRKDVLAAQEVLHRKLDVSSFNDNDVMKNNYPSRAFVVEQEQQHLRSDVERTQATLAVSEAAPPPLDTAALAAREEKVLRVFLQFFEGGSTQGTSAARLALGLTMSLYGAAHSQACSRKEVDRLRLDYWGLPPASPVGLQPAGHPPAAPGGQGGSGEGRARRARSRSAEAGRPPAEAAQQSADDRLISLLLGQAAARDRESQVARDDDAVRHLLRGGLTAEEAQPGRDDDALRLLLSGGPPAAPPSPPWRPPGGGAAAAAPWSALRLAGDDAAVAGLLRQQPAPPISARGPAAAGRGRRFAPAEVGRRGGRCGPAAATARLAPGGRLGRRDVAARAPPGRRRPPAEPVRVATRSSGEAPDARRGPRPGKRVPADARKAYDSRSPKFGLPTLSAARGALQERPRL</sequence>
<evidence type="ECO:0000256" key="2">
    <source>
        <dbReference type="RuleBase" id="RU003567"/>
    </source>
</evidence>
<dbReference type="PRINTS" id="PR00127">
    <property type="entry name" value="CLPPROTEASEP"/>
</dbReference>
<feature type="region of interest" description="Disordered" evidence="3">
    <location>
        <begin position="471"/>
        <end position="517"/>
    </location>
</feature>
<feature type="compositionally biased region" description="Pro residues" evidence="3">
    <location>
        <begin position="576"/>
        <end position="586"/>
    </location>
</feature>
<feature type="non-terminal residue" evidence="4">
    <location>
        <position position="1"/>
    </location>
</feature>
<organism evidence="4 5">
    <name type="scientific">Prorocentrum cordatum</name>
    <dbReference type="NCBI Taxonomy" id="2364126"/>
    <lineage>
        <taxon>Eukaryota</taxon>
        <taxon>Sar</taxon>
        <taxon>Alveolata</taxon>
        <taxon>Dinophyceae</taxon>
        <taxon>Prorocentrales</taxon>
        <taxon>Prorocentraceae</taxon>
        <taxon>Prorocentrum</taxon>
    </lineage>
</organism>
<evidence type="ECO:0000313" key="4">
    <source>
        <dbReference type="EMBL" id="CAK0894255.1"/>
    </source>
</evidence>
<reference evidence="4" key="1">
    <citation type="submission" date="2023-10" db="EMBL/GenBank/DDBJ databases">
        <authorList>
            <person name="Chen Y."/>
            <person name="Shah S."/>
            <person name="Dougan E. K."/>
            <person name="Thang M."/>
            <person name="Chan C."/>
        </authorList>
    </citation>
    <scope>NUCLEOTIDE SEQUENCE [LARGE SCALE GENOMIC DNA]</scope>
</reference>
<dbReference type="CDD" id="cd07017">
    <property type="entry name" value="S14_ClpP_2"/>
    <property type="match status" value="1"/>
</dbReference>
<accession>A0ABN9X4I1</accession>
<dbReference type="Proteomes" id="UP001189429">
    <property type="component" value="Unassembled WGS sequence"/>
</dbReference>
<dbReference type="InterPro" id="IPR023562">
    <property type="entry name" value="ClpP/TepA"/>
</dbReference>
<dbReference type="PANTHER" id="PTHR10381">
    <property type="entry name" value="ATP-DEPENDENT CLP PROTEASE PROTEOLYTIC SUBUNIT"/>
    <property type="match status" value="1"/>
</dbReference>
<dbReference type="SUPFAM" id="SSF52096">
    <property type="entry name" value="ClpP/crotonase"/>
    <property type="match status" value="1"/>
</dbReference>
<dbReference type="InterPro" id="IPR001907">
    <property type="entry name" value="ClpP"/>
</dbReference>
<comment type="similarity">
    <text evidence="1 2">Belongs to the peptidase S14 family.</text>
</comment>
<evidence type="ECO:0000313" key="5">
    <source>
        <dbReference type="Proteomes" id="UP001189429"/>
    </source>
</evidence>
<evidence type="ECO:0000256" key="1">
    <source>
        <dbReference type="ARBA" id="ARBA00007039"/>
    </source>
</evidence>
<gene>
    <name evidence="4" type="ORF">PCOR1329_LOCUS73342</name>
</gene>
<dbReference type="EMBL" id="CAUYUJ010019870">
    <property type="protein sequence ID" value="CAK0894255.1"/>
    <property type="molecule type" value="Genomic_DNA"/>
</dbReference>
<proteinExistence type="inferred from homology"/>
<feature type="compositionally biased region" description="Low complexity" evidence="3">
    <location>
        <begin position="648"/>
        <end position="659"/>
    </location>
</feature>
<comment type="caution">
    <text evidence="4">The sequence shown here is derived from an EMBL/GenBank/DDBJ whole genome shotgun (WGS) entry which is preliminary data.</text>
</comment>
<feature type="compositionally biased region" description="Basic and acidic residues" evidence="3">
    <location>
        <begin position="706"/>
        <end position="718"/>
    </location>
</feature>
<feature type="compositionally biased region" description="Low complexity" evidence="3">
    <location>
        <begin position="621"/>
        <end position="638"/>
    </location>
</feature>
<feature type="region of interest" description="Disordered" evidence="3">
    <location>
        <begin position="611"/>
        <end position="739"/>
    </location>
</feature>
<dbReference type="Pfam" id="PF00574">
    <property type="entry name" value="CLP_protease"/>
    <property type="match status" value="1"/>
</dbReference>
<feature type="region of interest" description="Disordered" evidence="3">
    <location>
        <begin position="551"/>
        <end position="597"/>
    </location>
</feature>
<dbReference type="InterPro" id="IPR029045">
    <property type="entry name" value="ClpP/crotonase-like_dom_sf"/>
</dbReference>
<keyword evidence="5" id="KW-1185">Reference proteome</keyword>
<dbReference type="Gene3D" id="3.90.226.10">
    <property type="entry name" value="2-enoyl-CoA Hydratase, Chain A, domain 1"/>
    <property type="match status" value="1"/>
</dbReference>
<protein>
    <recommendedName>
        <fullName evidence="2">ATP-dependent Clp protease proteolytic subunit</fullName>
    </recommendedName>
</protein>
<evidence type="ECO:0000256" key="3">
    <source>
        <dbReference type="SAM" id="MobiDB-lite"/>
    </source>
</evidence>